<sequence>MSHHFPRWVCHGEDPPEAKLAHAKYAESLVDYMGEMVISQSLSECNSTSISMPCFPTTLRSHSLPSGLNEVSTGPVASCDQNDLMWVQPGDINGLKGQLVKLLELSGGCLSLTRVHAEYQKIFGRPLYISEYGGSQTCESSQESDALVLVNSVLGVSDCPWSCLEYLRQIKELLGDLNYQLKHIFHGANNVADRLANQAVLERRSTASSIHLQLPSEVRSALRNDQMGLPILRKKKRLMFDDKG</sequence>
<dbReference type="InterPro" id="IPR036397">
    <property type="entry name" value="RNaseH_sf"/>
</dbReference>
<gene>
    <name evidence="1" type="ORF">ILEXP_LOCUS23014</name>
</gene>
<name>A0ABC8SFT2_9AQUA</name>
<evidence type="ECO:0008006" key="3">
    <source>
        <dbReference type="Google" id="ProtNLM"/>
    </source>
</evidence>
<organism evidence="1 2">
    <name type="scientific">Ilex paraguariensis</name>
    <name type="common">yerba mate</name>
    <dbReference type="NCBI Taxonomy" id="185542"/>
    <lineage>
        <taxon>Eukaryota</taxon>
        <taxon>Viridiplantae</taxon>
        <taxon>Streptophyta</taxon>
        <taxon>Embryophyta</taxon>
        <taxon>Tracheophyta</taxon>
        <taxon>Spermatophyta</taxon>
        <taxon>Magnoliopsida</taxon>
        <taxon>eudicotyledons</taxon>
        <taxon>Gunneridae</taxon>
        <taxon>Pentapetalae</taxon>
        <taxon>asterids</taxon>
        <taxon>campanulids</taxon>
        <taxon>Aquifoliales</taxon>
        <taxon>Aquifoliaceae</taxon>
        <taxon>Ilex</taxon>
    </lineage>
</organism>
<dbReference type="Proteomes" id="UP001642360">
    <property type="component" value="Unassembled WGS sequence"/>
</dbReference>
<dbReference type="Gene3D" id="3.30.420.10">
    <property type="entry name" value="Ribonuclease H-like superfamily/Ribonuclease H"/>
    <property type="match status" value="1"/>
</dbReference>
<dbReference type="AlphaFoldDB" id="A0ABC8SFT2"/>
<reference evidence="1 2" key="1">
    <citation type="submission" date="2024-02" db="EMBL/GenBank/DDBJ databases">
        <authorList>
            <person name="Vignale AGUSTIN F."/>
            <person name="Sosa J E."/>
            <person name="Modenutti C."/>
        </authorList>
    </citation>
    <scope>NUCLEOTIDE SEQUENCE [LARGE SCALE GENOMIC DNA]</scope>
</reference>
<evidence type="ECO:0000313" key="2">
    <source>
        <dbReference type="Proteomes" id="UP001642360"/>
    </source>
</evidence>
<keyword evidence="2" id="KW-1185">Reference proteome</keyword>
<accession>A0ABC8SFT2</accession>
<dbReference type="EMBL" id="CAUOFW020002565">
    <property type="protein sequence ID" value="CAK9154665.1"/>
    <property type="molecule type" value="Genomic_DNA"/>
</dbReference>
<evidence type="ECO:0000313" key="1">
    <source>
        <dbReference type="EMBL" id="CAK9154665.1"/>
    </source>
</evidence>
<protein>
    <recommendedName>
        <fullName evidence="3">RNase H type-1 domain-containing protein</fullName>
    </recommendedName>
</protein>
<comment type="caution">
    <text evidence="1">The sequence shown here is derived from an EMBL/GenBank/DDBJ whole genome shotgun (WGS) entry which is preliminary data.</text>
</comment>
<proteinExistence type="predicted"/>